<dbReference type="Gene3D" id="3.40.630.10">
    <property type="entry name" value="Zn peptidases"/>
    <property type="match status" value="1"/>
</dbReference>
<name>A0A2H3BZR3_9AGAR</name>
<dbReference type="Gene3D" id="3.30.70.360">
    <property type="match status" value="1"/>
</dbReference>
<dbReference type="NCBIfam" id="TIGR01891">
    <property type="entry name" value="amidohydrolases"/>
    <property type="match status" value="1"/>
</dbReference>
<dbReference type="CDD" id="cd05672">
    <property type="entry name" value="M20_ACY1L2-like"/>
    <property type="match status" value="1"/>
</dbReference>
<reference evidence="3" key="1">
    <citation type="journal article" date="2017" name="Nat. Ecol. Evol.">
        <title>Genome expansion and lineage-specific genetic innovations in the forest pathogenic fungi Armillaria.</title>
        <authorList>
            <person name="Sipos G."/>
            <person name="Prasanna A.N."/>
            <person name="Walter M.C."/>
            <person name="O'Connor E."/>
            <person name="Balint B."/>
            <person name="Krizsan K."/>
            <person name="Kiss B."/>
            <person name="Hess J."/>
            <person name="Varga T."/>
            <person name="Slot J."/>
            <person name="Riley R."/>
            <person name="Boka B."/>
            <person name="Rigling D."/>
            <person name="Barry K."/>
            <person name="Lee J."/>
            <person name="Mihaltcheva S."/>
            <person name="LaButti K."/>
            <person name="Lipzen A."/>
            <person name="Waldron R."/>
            <person name="Moloney N.M."/>
            <person name="Sperisen C."/>
            <person name="Kredics L."/>
            <person name="Vagvoelgyi C."/>
            <person name="Patrignani A."/>
            <person name="Fitzpatrick D."/>
            <person name="Nagy I."/>
            <person name="Doyle S."/>
            <person name="Anderson J.B."/>
            <person name="Grigoriev I.V."/>
            <person name="Gueldener U."/>
            <person name="Muensterkoetter M."/>
            <person name="Nagy L.G."/>
        </authorList>
    </citation>
    <scope>NUCLEOTIDE SEQUENCE [LARGE SCALE GENOMIC DNA]</scope>
    <source>
        <strain evidence="3">28-4</strain>
    </source>
</reference>
<accession>A0A2H3BZR3</accession>
<dbReference type="InterPro" id="IPR017439">
    <property type="entry name" value="Amidohydrolase"/>
</dbReference>
<evidence type="ECO:0000313" key="2">
    <source>
        <dbReference type="EMBL" id="PBK72452.1"/>
    </source>
</evidence>
<feature type="domain" description="Peptidase M20 dimerisation" evidence="1">
    <location>
        <begin position="258"/>
        <end position="359"/>
    </location>
</feature>
<dbReference type="InterPro" id="IPR011650">
    <property type="entry name" value="Peptidase_M20_dimer"/>
</dbReference>
<organism evidence="2 3">
    <name type="scientific">Armillaria solidipes</name>
    <dbReference type="NCBI Taxonomy" id="1076256"/>
    <lineage>
        <taxon>Eukaryota</taxon>
        <taxon>Fungi</taxon>
        <taxon>Dikarya</taxon>
        <taxon>Basidiomycota</taxon>
        <taxon>Agaricomycotina</taxon>
        <taxon>Agaricomycetes</taxon>
        <taxon>Agaricomycetidae</taxon>
        <taxon>Agaricales</taxon>
        <taxon>Marasmiineae</taxon>
        <taxon>Physalacriaceae</taxon>
        <taxon>Armillaria</taxon>
    </lineage>
</organism>
<dbReference type="InterPro" id="IPR052030">
    <property type="entry name" value="Peptidase_M20/M20A_hydrolases"/>
</dbReference>
<dbReference type="Proteomes" id="UP000218334">
    <property type="component" value="Unassembled WGS sequence"/>
</dbReference>
<dbReference type="GO" id="GO:0016805">
    <property type="term" value="F:dipeptidase activity"/>
    <property type="evidence" value="ECO:0007669"/>
    <property type="project" value="TreeGrafter"/>
</dbReference>
<dbReference type="SUPFAM" id="SSF55031">
    <property type="entry name" value="Bacterial exopeptidase dimerisation domain"/>
    <property type="match status" value="1"/>
</dbReference>
<evidence type="ECO:0000259" key="1">
    <source>
        <dbReference type="Pfam" id="PF07687"/>
    </source>
</evidence>
<dbReference type="AlphaFoldDB" id="A0A2H3BZR3"/>
<dbReference type="InterPro" id="IPR036264">
    <property type="entry name" value="Bact_exopeptidase_dim_dom"/>
</dbReference>
<dbReference type="EMBL" id="KZ293422">
    <property type="protein sequence ID" value="PBK72452.1"/>
    <property type="molecule type" value="Genomic_DNA"/>
</dbReference>
<dbReference type="STRING" id="1076256.A0A2H3BZR3"/>
<sequence length="480" mass="51552">MVDIQAGCFGNFFRKNKSQPQPASPEPSKLETECSKASGCLNLCCDYSYAPPSTRWNITDPVPTYSPPQGPELDSFQRQEFVSIVNPTLDSLSPSLRQLSLKIHGKYLYDHPELGFEERYAHDLLCAYMETHGFQVTRHYLGLDTAWRAEYTHGKGGSTLGINSEMDGLSGIGHACGHNLIAISGCGVAIAVKATLEALNIPGKIILLGTPAEERVGGKIILLERGAYKNMDLCIMCHPGPGPSNSANFGTTTAMQEAEVEYFGHSAHAGAAPWEGTNALDAAFLAYSSISVLRQQIKPDHRIHGILGGKNWTANGMYHLSKAVIPDYAHMTWIVRAPTHGEVGVFAERVKACFEAAALATACKVKINFTSPYYGLLQNSVLGKEFADKVGRNYGMVSSDGDGSSASTDFGNVSFAIPTEPKGGNHTPAFAKAAATMAAHEATMTVTKGLALTGLRALQDKAFLKAVKAEFETRTQASVI</sequence>
<proteinExistence type="predicted"/>
<keyword evidence="2" id="KW-0378">Hydrolase</keyword>
<dbReference type="PANTHER" id="PTHR30575">
    <property type="entry name" value="PEPTIDASE M20"/>
    <property type="match status" value="1"/>
</dbReference>
<dbReference type="FunFam" id="3.30.70.360:FF:000004">
    <property type="entry name" value="Peptidase M20 domain-containing protein 2"/>
    <property type="match status" value="1"/>
</dbReference>
<protein>
    <submittedName>
        <fullName evidence="2">Amidohydrolase</fullName>
    </submittedName>
</protein>
<dbReference type="Pfam" id="PF07687">
    <property type="entry name" value="M20_dimer"/>
    <property type="match status" value="1"/>
</dbReference>
<gene>
    <name evidence="2" type="ORF">ARMSODRAFT_987385</name>
</gene>
<dbReference type="PANTHER" id="PTHR30575:SF0">
    <property type="entry name" value="XAA-ARG DIPEPTIDASE"/>
    <property type="match status" value="1"/>
</dbReference>
<dbReference type="SUPFAM" id="SSF53187">
    <property type="entry name" value="Zn-dependent exopeptidases"/>
    <property type="match status" value="1"/>
</dbReference>
<evidence type="ECO:0000313" key="3">
    <source>
        <dbReference type="Proteomes" id="UP000218334"/>
    </source>
</evidence>
<keyword evidence="3" id="KW-1185">Reference proteome</keyword>